<proteinExistence type="predicted"/>
<dbReference type="InterPro" id="IPR046454">
    <property type="entry name" value="GpA_endonuclease"/>
</dbReference>
<evidence type="ECO:0000313" key="5">
    <source>
        <dbReference type="Proteomes" id="UP000191905"/>
    </source>
</evidence>
<dbReference type="EMBL" id="MDET01000014">
    <property type="protein sequence ID" value="OQM75621.1"/>
    <property type="molecule type" value="Genomic_DNA"/>
</dbReference>
<evidence type="ECO:0000259" key="2">
    <source>
        <dbReference type="Pfam" id="PF05876"/>
    </source>
</evidence>
<feature type="region of interest" description="Disordered" evidence="1">
    <location>
        <begin position="398"/>
        <end position="418"/>
    </location>
</feature>
<accession>A0A1V8RQX9</accession>
<protein>
    <recommendedName>
        <fullName evidence="6">Terminase</fullName>
    </recommendedName>
</protein>
<reference evidence="4 5" key="1">
    <citation type="journal article" date="2016" name="Int. J. Syst. Evol. Microbiol.">
        <title>Pseudaminobacter manganicus sp. nov., isolated from sludge of a manganese mine.</title>
        <authorList>
            <person name="Li J."/>
            <person name="Huang J."/>
            <person name="Liao S."/>
            <person name="Wang G."/>
        </authorList>
    </citation>
    <scope>NUCLEOTIDE SEQUENCE [LARGE SCALE GENOMIC DNA]</scope>
    <source>
        <strain evidence="4 5">JH-7</strain>
    </source>
</reference>
<evidence type="ECO:0008006" key="6">
    <source>
        <dbReference type="Google" id="ProtNLM"/>
    </source>
</evidence>
<dbReference type="InterPro" id="IPR046453">
    <property type="entry name" value="GpA_ATPase"/>
</dbReference>
<name>A0A1V8RQX9_9HYPH</name>
<keyword evidence="5" id="KW-1185">Reference proteome</keyword>
<organism evidence="4 5">
    <name type="scientific">Manganibacter manganicus</name>
    <dbReference type="NCBI Taxonomy" id="1873176"/>
    <lineage>
        <taxon>Bacteria</taxon>
        <taxon>Pseudomonadati</taxon>
        <taxon>Pseudomonadota</taxon>
        <taxon>Alphaproteobacteria</taxon>
        <taxon>Hyphomicrobiales</taxon>
        <taxon>Phyllobacteriaceae</taxon>
        <taxon>Manganibacter</taxon>
    </lineage>
</organism>
<sequence length="720" mass="81505">MRPPTVEELIDQAPHPILENIVAHGFQSLQPAERMSVTEAAEKWMRIGSGGGHSTPWSLRRTPYLQEPQDVLTSLDYQGMIFVGPARTGKTLMSLSWLTHTVMTDPADMMYVHMDRENARKWSKGDLERFLQASSAVRAHQLTNRKDDNTFDKEFDSGMQFRLTYPTSSNLSGITVGRVWLIDYERMDDNVDGEGNPFDLAQMRTTTFKRFGMTVAEASPNPNKEIQDPKWTPQTPHEAPPIRGIFELYNRGDRRRWYWRCPHCNDPFEPDFKLLRYPDTADIMEAREATYMACPSCGSVLEPTMKDDLNWGGRWVKDGMVWTPEGEIVERNGMKAARSSIASFWMKGPAAAYQDWGQLVEKNLRALKAFEETGDDGPLRKTVTTDQGSFYIPQSRLSERSPEDLKNRAEDWNTSEQEPTVPHGVRFLIATADVQKSAFVIQVHGFTATGDMVVIDGFKCRLSNRLNGAGERLPIDPAAFGEDWDVLVDEVLKRTYPLEDGSGRQMRIRAMGCDSGGAEGVTGHAYNLWRRLRKGGEGLHRRFCLVKGDTPKSNPHAHTTWPDSNQKGKMAIAKGDVPVILFNSNLMKDRVSVMMARRVEDSGDDETTGGMLRFPDWMPGWFYAQMTTEIRTEKGWMNPRKRRNEAFDLAYYALGLAIRSVEPNVPFVTFNIDRLNYDDPPVWAAPWDENALVFGGDAPSPETPTKPKRLTMAELAQKLA</sequence>
<dbReference type="GO" id="GO:0016887">
    <property type="term" value="F:ATP hydrolysis activity"/>
    <property type="evidence" value="ECO:0007669"/>
    <property type="project" value="InterPro"/>
</dbReference>
<feature type="domain" description="Phage terminase large subunit GpA ATPase" evidence="2">
    <location>
        <begin position="53"/>
        <end position="315"/>
    </location>
</feature>
<evidence type="ECO:0000313" key="4">
    <source>
        <dbReference type="EMBL" id="OQM75621.1"/>
    </source>
</evidence>
<dbReference type="Pfam" id="PF20454">
    <property type="entry name" value="GpA_nuclease"/>
    <property type="match status" value="1"/>
</dbReference>
<feature type="domain" description="Terminase large subunit GpA endonuclease" evidence="3">
    <location>
        <begin position="341"/>
        <end position="657"/>
    </location>
</feature>
<feature type="compositionally biased region" description="Basic and acidic residues" evidence="1">
    <location>
        <begin position="398"/>
        <end position="411"/>
    </location>
</feature>
<dbReference type="STRING" id="1873176.BFN67_17595"/>
<dbReference type="Proteomes" id="UP000191905">
    <property type="component" value="Unassembled WGS sequence"/>
</dbReference>
<evidence type="ECO:0000256" key="1">
    <source>
        <dbReference type="SAM" id="MobiDB-lite"/>
    </source>
</evidence>
<dbReference type="PANTHER" id="PTHR34413:SF2">
    <property type="entry name" value="PROPHAGE TAIL FIBER ASSEMBLY PROTEIN HOMOLOG TFAE-RELATED"/>
    <property type="match status" value="1"/>
</dbReference>
<feature type="region of interest" description="Disordered" evidence="1">
    <location>
        <begin position="218"/>
        <end position="237"/>
    </location>
</feature>
<evidence type="ECO:0000259" key="3">
    <source>
        <dbReference type="Pfam" id="PF20454"/>
    </source>
</evidence>
<dbReference type="Pfam" id="PF05876">
    <property type="entry name" value="GpA_ATPase"/>
    <property type="match status" value="1"/>
</dbReference>
<dbReference type="InterPro" id="IPR051220">
    <property type="entry name" value="TFA_Chaperone"/>
</dbReference>
<dbReference type="PANTHER" id="PTHR34413">
    <property type="entry name" value="PROPHAGE TAIL FIBER ASSEMBLY PROTEIN HOMOLOG TFAE-RELATED-RELATED"/>
    <property type="match status" value="1"/>
</dbReference>
<dbReference type="GO" id="GO:0004519">
    <property type="term" value="F:endonuclease activity"/>
    <property type="evidence" value="ECO:0007669"/>
    <property type="project" value="InterPro"/>
</dbReference>
<dbReference type="AlphaFoldDB" id="A0A1V8RQX9"/>
<comment type="caution">
    <text evidence="4">The sequence shown here is derived from an EMBL/GenBank/DDBJ whole genome shotgun (WGS) entry which is preliminary data.</text>
</comment>
<gene>
    <name evidence="4" type="ORF">BFN67_17595</name>
</gene>